<dbReference type="AlphaFoldDB" id="A0A3R7IEK3"/>
<evidence type="ECO:0000256" key="1">
    <source>
        <dbReference type="SAM" id="Phobius"/>
    </source>
</evidence>
<name>A0A3R7IEK3_9EURO</name>
<sequence>MTVSLSQECDDFGDSFDTDGLLEEPQHKVVQGNYIAVLNFVHLTMSQFRHLGGPGGSLVIVAAPQHIPLSIVFVVIQGQIYLVDAFGAAAAASALAAHLVIWSPLVPFWI</sequence>
<proteinExistence type="predicted"/>
<dbReference type="STRING" id="1245748.A0A3R7IEK3"/>
<organism evidence="2 3">
    <name type="scientific">Aspergillus turcosus</name>
    <dbReference type="NCBI Taxonomy" id="1245748"/>
    <lineage>
        <taxon>Eukaryota</taxon>
        <taxon>Fungi</taxon>
        <taxon>Dikarya</taxon>
        <taxon>Ascomycota</taxon>
        <taxon>Pezizomycotina</taxon>
        <taxon>Eurotiomycetes</taxon>
        <taxon>Eurotiomycetidae</taxon>
        <taxon>Eurotiales</taxon>
        <taxon>Aspergillaceae</taxon>
        <taxon>Aspergillus</taxon>
        <taxon>Aspergillus subgen. Fumigati</taxon>
    </lineage>
</organism>
<keyword evidence="1" id="KW-1133">Transmembrane helix</keyword>
<protein>
    <submittedName>
        <fullName evidence="2">Uncharacterized protein</fullName>
    </submittedName>
</protein>
<comment type="caution">
    <text evidence="2">The sequence shown here is derived from an EMBL/GenBank/DDBJ whole genome shotgun (WGS) entry which is preliminary data.</text>
</comment>
<feature type="transmembrane region" description="Helical" evidence="1">
    <location>
        <begin position="83"/>
        <end position="105"/>
    </location>
</feature>
<gene>
    <name evidence="2" type="ORF">CFD26_102080</name>
</gene>
<keyword evidence="1" id="KW-0812">Transmembrane</keyword>
<keyword evidence="1" id="KW-0472">Membrane</keyword>
<dbReference type="OrthoDB" id="37659at2759"/>
<dbReference type="Proteomes" id="UP000215289">
    <property type="component" value="Unassembled WGS sequence"/>
</dbReference>
<evidence type="ECO:0000313" key="3">
    <source>
        <dbReference type="Proteomes" id="UP000215289"/>
    </source>
</evidence>
<keyword evidence="3" id="KW-1185">Reference proteome</keyword>
<reference evidence="2 3" key="1">
    <citation type="submission" date="2018-08" db="EMBL/GenBank/DDBJ databases">
        <title>Draft genome sequences of two Aspergillus turcosus clinical strains isolated from bronchoalveolar lavage fluid: one azole-susceptible and the other azole-resistant.</title>
        <authorList>
            <person name="Parent-Michaud M."/>
            <person name="Dufresne P.J."/>
            <person name="Fournier E."/>
            <person name="Martineau C."/>
            <person name="Moreira S."/>
            <person name="Perkins V."/>
            <person name="De Repentigny L."/>
            <person name="Dufresne S.F."/>
        </authorList>
    </citation>
    <scope>NUCLEOTIDE SEQUENCE [LARGE SCALE GENOMIC DNA]</scope>
    <source>
        <strain evidence="2">HMR AF 1038</strain>
    </source>
</reference>
<evidence type="ECO:0000313" key="2">
    <source>
        <dbReference type="EMBL" id="RLL93257.1"/>
    </source>
</evidence>
<dbReference type="EMBL" id="NIDN02000355">
    <property type="protein sequence ID" value="RLL93257.1"/>
    <property type="molecule type" value="Genomic_DNA"/>
</dbReference>
<accession>A0A3R7IEK3</accession>
<feature type="transmembrane region" description="Helical" evidence="1">
    <location>
        <begin position="55"/>
        <end position="76"/>
    </location>
</feature>